<dbReference type="NCBIfam" id="TIGR01733">
    <property type="entry name" value="AA-adenyl-dom"/>
    <property type="match status" value="1"/>
</dbReference>
<accession>A0A937G289</accession>
<sequence>MNTIKERLIKEYWIEKALKVEAYPFGEATIEGNEGGDFVRTKQGISPEIIEKVKHLAGGNEVTEFVTWLSFYCILLNKYYERNEIVVTSPRFKSEQHGSGHDALNFFMINIEDKDSVKDVLIKVRKEVVQALNYQQFDFQELKSHFERNGIPYEGLYQVGFTMGGLFESTEFDQVSLRFTLDLDAEEPIIINYDKSKFDDFFISQLALHFVRLLEQGLSDYDTSAADLSLLTGEERDQILNGFNNTQTAYPDAKSIVALFEEQVAVNENKLALTYDGVEVTYGELNRRANKLAYYLKENAGLGTGDKVAIFLDRSDHYIVSLLGILKAGAAYAPIDPNAPEERIKYILQDLKPKAVITVSEHIFEFDEYDGELVSIDIQEDSFDENVDGVAHDLNADHMAYVMYTSGTTGNPKGVTVSHRNVVRLVINSNYVELDESSSMIMTGSVAFDATTYEIWGTLLNGAVLHILSKNDLMDARVLKTKVHELTITHMWFTTSWFNQLVTTEPDIFSQLKYLVVGGEKSSPKYFNKVRTLSDSLKIRHVYGPTENTTFSTYYAIDEVSSRPFPIGKPISNSTAYILNKHGKPVPVGVEGEICLGGDGVAMGYLNKPQLTEERFVPNTFQGSGYIYKSGDRGKWLPDGSIEFIGRNDNQIKLRGFRIELNEIANALNQLPEIQEASIIHVKKEVGDGYLVAYLVSQKPVDEVALKEYLKRHIPDYMIPTYFIALDRIPLTVNGKIDRRALPDPEKMEHRVSGKYEAPQGEIEEKMVDIWQKVLNQSKIGVHDNFFELGGHSLKATQVLMEVHQELEAQLEIGDIFKQPTIRELAQIVQGRGRMKFEEIPALGKQEYYELSHGQRRLWILDQFEEEHKAYTIPRAFTLENIDLDTLEKAFVKMIQRHEVLRTTFVSVGDEPRQRIQDPDDVDFKIHIVDLREVEDQEKVLQKLSADEAGMTFNLGEGPLLKASLALLDEKNSVLFLTMHHIISDYWSSNVFFNEMQAFYMAISRGETTSLEPLRIQYKDYAAWQRQQLLGENRDRHKQYWRDLLGGDLPQLQLPLDNPRPGIKTTNGAAVYVTFPKEIGQKLKQLNRKNDSTTFNTLLTVIYGLLYRWSGQQDVIIGAPVVGRDHKDLAGQIGLYINTLPIRINQPVDNSTFEELLAGVRKVTVEALSHQMYPLDLVMEDLNVRKDPSRSMLFDVMVQILSSDSAQADEQKEEDDVNIEGYKQQITTCSFDMIFDLVLAGDDLKGVIKYNTDLFQEETIIILRDRFSRFLEDILDNPEKEIDQLSFQTVEEAENKKALLSKEFDF</sequence>
<dbReference type="PROSITE" id="PS00455">
    <property type="entry name" value="AMP_BINDING"/>
    <property type="match status" value="1"/>
</dbReference>
<name>A0A937G289_9BACT</name>
<keyword evidence="7" id="KW-1185">Reference proteome</keyword>
<dbReference type="PROSITE" id="PS50075">
    <property type="entry name" value="CARRIER"/>
    <property type="match status" value="1"/>
</dbReference>
<protein>
    <submittedName>
        <fullName evidence="6">Amino acid adenylation domain-containing protein</fullName>
    </submittedName>
</protein>
<dbReference type="InterPro" id="IPR023213">
    <property type="entry name" value="CAT-like_dom_sf"/>
</dbReference>
<dbReference type="InterPro" id="IPR036736">
    <property type="entry name" value="ACP-like_sf"/>
</dbReference>
<proteinExistence type="inferred from homology"/>
<keyword evidence="4" id="KW-0597">Phosphoprotein</keyword>
<dbReference type="Gene3D" id="1.10.1200.10">
    <property type="entry name" value="ACP-like"/>
    <property type="match status" value="1"/>
</dbReference>
<dbReference type="Gene3D" id="3.40.50.980">
    <property type="match status" value="2"/>
</dbReference>
<dbReference type="InterPro" id="IPR010071">
    <property type="entry name" value="AA_adenyl_dom"/>
</dbReference>
<dbReference type="InterPro" id="IPR020845">
    <property type="entry name" value="AMP-binding_CS"/>
</dbReference>
<dbReference type="Pfam" id="PF13193">
    <property type="entry name" value="AMP-binding_C"/>
    <property type="match status" value="1"/>
</dbReference>
<dbReference type="RefSeq" id="WP_202858693.1">
    <property type="nucleotide sequence ID" value="NZ_JAEUGD010000066.1"/>
</dbReference>
<comment type="caution">
    <text evidence="6">The sequence shown here is derived from an EMBL/GenBank/DDBJ whole genome shotgun (WGS) entry which is preliminary data.</text>
</comment>
<dbReference type="SUPFAM" id="SSF52777">
    <property type="entry name" value="CoA-dependent acyltransferases"/>
    <property type="match status" value="3"/>
</dbReference>
<reference evidence="6" key="1">
    <citation type="submission" date="2021-01" db="EMBL/GenBank/DDBJ databases">
        <title>Fulvivirga kasyanovii gen. nov., sp nov., a novel member of the phylum Bacteroidetes isolated from seawater in a mussel farm.</title>
        <authorList>
            <person name="Zhao L.-H."/>
            <person name="Wang Z.-J."/>
        </authorList>
    </citation>
    <scope>NUCLEOTIDE SEQUENCE</scope>
    <source>
        <strain evidence="6">29W222</strain>
    </source>
</reference>
<evidence type="ECO:0000256" key="3">
    <source>
        <dbReference type="ARBA" id="ARBA00022450"/>
    </source>
</evidence>
<dbReference type="Gene3D" id="2.30.38.10">
    <property type="entry name" value="Luciferase, Domain 3"/>
    <property type="match status" value="1"/>
</dbReference>
<dbReference type="GO" id="GO:0044550">
    <property type="term" value="P:secondary metabolite biosynthetic process"/>
    <property type="evidence" value="ECO:0007669"/>
    <property type="project" value="TreeGrafter"/>
</dbReference>
<dbReference type="GO" id="GO:0005829">
    <property type="term" value="C:cytosol"/>
    <property type="evidence" value="ECO:0007669"/>
    <property type="project" value="TreeGrafter"/>
</dbReference>
<dbReference type="CDD" id="cd19531">
    <property type="entry name" value="LCL_NRPS-like"/>
    <property type="match status" value="1"/>
</dbReference>
<dbReference type="Gene3D" id="3.30.300.30">
    <property type="match status" value="1"/>
</dbReference>
<evidence type="ECO:0000259" key="5">
    <source>
        <dbReference type="PROSITE" id="PS50075"/>
    </source>
</evidence>
<dbReference type="InterPro" id="IPR045851">
    <property type="entry name" value="AMP-bd_C_sf"/>
</dbReference>
<dbReference type="Proteomes" id="UP000614216">
    <property type="component" value="Unassembled WGS sequence"/>
</dbReference>
<dbReference type="PANTHER" id="PTHR45527">
    <property type="entry name" value="NONRIBOSOMAL PEPTIDE SYNTHETASE"/>
    <property type="match status" value="1"/>
</dbReference>
<dbReference type="InterPro" id="IPR000873">
    <property type="entry name" value="AMP-dep_synth/lig_dom"/>
</dbReference>
<evidence type="ECO:0000256" key="2">
    <source>
        <dbReference type="ARBA" id="ARBA00006432"/>
    </source>
</evidence>
<dbReference type="Pfam" id="PF00550">
    <property type="entry name" value="PP-binding"/>
    <property type="match status" value="1"/>
</dbReference>
<dbReference type="FunFam" id="3.40.50.980:FF:000001">
    <property type="entry name" value="Non-ribosomal peptide synthetase"/>
    <property type="match status" value="1"/>
</dbReference>
<dbReference type="Gene3D" id="3.30.559.10">
    <property type="entry name" value="Chloramphenicol acetyltransferase-like domain"/>
    <property type="match status" value="1"/>
</dbReference>
<dbReference type="SUPFAM" id="SSF56801">
    <property type="entry name" value="Acetyl-CoA synthetase-like"/>
    <property type="match status" value="1"/>
</dbReference>
<dbReference type="FunFam" id="3.30.300.30:FF:000010">
    <property type="entry name" value="Enterobactin synthetase component F"/>
    <property type="match status" value="1"/>
</dbReference>
<organism evidence="6 7">
    <name type="scientific">Fulvivirga marina</name>
    <dbReference type="NCBI Taxonomy" id="2494733"/>
    <lineage>
        <taxon>Bacteria</taxon>
        <taxon>Pseudomonadati</taxon>
        <taxon>Bacteroidota</taxon>
        <taxon>Cytophagia</taxon>
        <taxon>Cytophagales</taxon>
        <taxon>Fulvivirgaceae</taxon>
        <taxon>Fulvivirga</taxon>
    </lineage>
</organism>
<dbReference type="InterPro" id="IPR006162">
    <property type="entry name" value="Ppantetheine_attach_site"/>
</dbReference>
<dbReference type="Gene3D" id="3.30.559.30">
    <property type="entry name" value="Nonribosomal peptide synthetase, condensation domain"/>
    <property type="match status" value="2"/>
</dbReference>
<dbReference type="EMBL" id="JAEUGD010000066">
    <property type="protein sequence ID" value="MBL6449158.1"/>
    <property type="molecule type" value="Genomic_DNA"/>
</dbReference>
<dbReference type="PANTHER" id="PTHR45527:SF1">
    <property type="entry name" value="FATTY ACID SYNTHASE"/>
    <property type="match status" value="1"/>
</dbReference>
<dbReference type="Pfam" id="PF00668">
    <property type="entry name" value="Condensation"/>
    <property type="match status" value="1"/>
</dbReference>
<dbReference type="GO" id="GO:0031177">
    <property type="term" value="F:phosphopantetheine binding"/>
    <property type="evidence" value="ECO:0007669"/>
    <property type="project" value="TreeGrafter"/>
</dbReference>
<dbReference type="InterPro" id="IPR009081">
    <property type="entry name" value="PP-bd_ACP"/>
</dbReference>
<feature type="domain" description="Carrier" evidence="5">
    <location>
        <begin position="758"/>
        <end position="833"/>
    </location>
</feature>
<evidence type="ECO:0000313" key="7">
    <source>
        <dbReference type="Proteomes" id="UP000614216"/>
    </source>
</evidence>
<dbReference type="Pfam" id="PF00501">
    <property type="entry name" value="AMP-binding"/>
    <property type="match status" value="1"/>
</dbReference>
<evidence type="ECO:0000256" key="4">
    <source>
        <dbReference type="ARBA" id="ARBA00022553"/>
    </source>
</evidence>
<dbReference type="GO" id="GO:0043041">
    <property type="term" value="P:amino acid activation for nonribosomal peptide biosynthetic process"/>
    <property type="evidence" value="ECO:0007669"/>
    <property type="project" value="TreeGrafter"/>
</dbReference>
<gene>
    <name evidence="6" type="ORF">JMN32_22795</name>
</gene>
<dbReference type="InterPro" id="IPR025110">
    <property type="entry name" value="AMP-bd_C"/>
</dbReference>
<dbReference type="GO" id="GO:0003824">
    <property type="term" value="F:catalytic activity"/>
    <property type="evidence" value="ECO:0007669"/>
    <property type="project" value="InterPro"/>
</dbReference>
<dbReference type="CDD" id="cd12117">
    <property type="entry name" value="A_NRPS_Srf_like"/>
    <property type="match status" value="1"/>
</dbReference>
<dbReference type="InterPro" id="IPR001242">
    <property type="entry name" value="Condensation_dom"/>
</dbReference>
<comment type="cofactor">
    <cofactor evidence="1">
        <name>pantetheine 4'-phosphate</name>
        <dbReference type="ChEBI" id="CHEBI:47942"/>
    </cofactor>
</comment>
<keyword evidence="3" id="KW-0596">Phosphopantetheine</keyword>
<evidence type="ECO:0000256" key="1">
    <source>
        <dbReference type="ARBA" id="ARBA00001957"/>
    </source>
</evidence>
<evidence type="ECO:0000313" key="6">
    <source>
        <dbReference type="EMBL" id="MBL6449158.1"/>
    </source>
</evidence>
<dbReference type="FunFam" id="1.10.1200.10:FF:000005">
    <property type="entry name" value="Nonribosomal peptide synthetase 1"/>
    <property type="match status" value="1"/>
</dbReference>
<comment type="similarity">
    <text evidence="2">Belongs to the ATP-dependent AMP-binding enzyme family.</text>
</comment>
<dbReference type="PROSITE" id="PS00012">
    <property type="entry name" value="PHOSPHOPANTETHEINE"/>
    <property type="match status" value="1"/>
</dbReference>
<dbReference type="SUPFAM" id="SSF47336">
    <property type="entry name" value="ACP-like"/>
    <property type="match status" value="1"/>
</dbReference>